<dbReference type="Proteomes" id="UP000092461">
    <property type="component" value="Unassembled WGS sequence"/>
</dbReference>
<dbReference type="VEuPathDB" id="VectorBase:LLONM1_006375"/>
<dbReference type="EnsemblMetazoa" id="LLOJ005569-RA">
    <property type="protein sequence ID" value="LLOJ005569-PA"/>
    <property type="gene ID" value="LLOJ005569"/>
</dbReference>
<evidence type="ECO:0000313" key="9">
    <source>
        <dbReference type="Proteomes" id="UP000092461"/>
    </source>
</evidence>
<dbReference type="FunFam" id="2.40.10.10:FF:000072">
    <property type="entry name" value="CLIP-domain serine protease"/>
    <property type="match status" value="1"/>
</dbReference>
<feature type="domain" description="Peptidase S1" evidence="6">
    <location>
        <begin position="402"/>
        <end position="659"/>
    </location>
</feature>
<dbReference type="Gene3D" id="2.40.10.10">
    <property type="entry name" value="Trypsin-like serine proteases"/>
    <property type="match status" value="1"/>
</dbReference>
<sequence length="765" mass="84935">MFGSNKWRLLTIVAGILLAHAIDSPARPSRTESHVGLTLHRGQGKATQLVHNLLAPQQIFSNVDNIRFMEVHQGIVGAPQGSFGSFRFPPTVTPQRHEADNPVNATYTTPSELLHFDYHHTKGNVDKSDEGEDENIETTTETSARRSGVPHYGLTAAAQQYDHFFIPQGYREDHLNFAEAIGVYQRPYSEDHLTHDTRYTRGLAFPEDYPQTSSPAPQTYSHEDVTRFGDATGGPITGLQPSQPMPQIIHPPQRPYGDFGGVEKLGIRAFDASASAAVSYDTFRHPPRQFFPPKTYVEYSEYPGPPKPKHISQPPQFWRSRTPRVVFPQSDGITFPSGASSTTNYANDNIVFRTAKSANLGTAGDLSNTVDLTDLPNKDYGPVTNDPRCGISIAKQTAQRRIVGGDDAGFGSFPWQAYIRIGSSRCGGSLISRRHVVTAGHCVARASPRQVHVTLGDYVINSAVEPLPAYTFGVRRIDVHPYFKFTPQADRYDVSVLTLERPVHYMPHIAPICLPEKNEDFLGKFGWAAGWGALNPGSRLRPKTLQAVDVPVIDNRVCERWHRSNGINVVIYPEMLCAGYRGGGKDSCQGDSGGPLMHEKNGRWYLIEALPLTLKNLLIFFTNKGIINSVFGIPTECMHQNQVMPCKLSFSCWLQGGRHTQGCGENRWLFSCCIPDVKVDIVVPPPPQPPIVRPHLKPAASKVHSKVPLLRRRIDTEAQPFECGVSRNSQNTLQKRIIGGRLAQFAEYPWQAHIRILEYQCGGVL</sequence>
<dbReference type="EMBL" id="GITU01009565">
    <property type="protein sequence ID" value="MBC1178268.1"/>
    <property type="molecule type" value="Transcribed_RNA"/>
</dbReference>
<dbReference type="SUPFAM" id="SSF50494">
    <property type="entry name" value="Trypsin-like serine proteases"/>
    <property type="match status" value="2"/>
</dbReference>
<dbReference type="InterPro" id="IPR018114">
    <property type="entry name" value="TRYPSIN_HIS"/>
</dbReference>
<dbReference type="SMART" id="SM00020">
    <property type="entry name" value="Tryp_SPc"/>
    <property type="match status" value="1"/>
</dbReference>
<evidence type="ECO:0000313" key="8">
    <source>
        <dbReference type="EnsemblMetazoa" id="LLOJ005569-PA"/>
    </source>
</evidence>
<keyword evidence="9" id="KW-1185">Reference proteome</keyword>
<evidence type="ECO:0000313" key="7">
    <source>
        <dbReference type="EMBL" id="MBC1178268.1"/>
    </source>
</evidence>
<dbReference type="AlphaFoldDB" id="A0A1B0CLT2"/>
<dbReference type="InterPro" id="IPR043504">
    <property type="entry name" value="Peptidase_S1_PA_chymotrypsin"/>
</dbReference>
<proteinExistence type="inferred from homology"/>
<dbReference type="EMBL" id="AJWK01017605">
    <property type="status" value="NOT_ANNOTATED_CDS"/>
    <property type="molecule type" value="Genomic_DNA"/>
</dbReference>
<organism evidence="8 9">
    <name type="scientific">Lutzomyia longipalpis</name>
    <name type="common">Sand fly</name>
    <dbReference type="NCBI Taxonomy" id="7200"/>
    <lineage>
        <taxon>Eukaryota</taxon>
        <taxon>Metazoa</taxon>
        <taxon>Ecdysozoa</taxon>
        <taxon>Arthropoda</taxon>
        <taxon>Hexapoda</taxon>
        <taxon>Insecta</taxon>
        <taxon>Pterygota</taxon>
        <taxon>Neoptera</taxon>
        <taxon>Endopterygota</taxon>
        <taxon>Diptera</taxon>
        <taxon>Nematocera</taxon>
        <taxon>Psychodoidea</taxon>
        <taxon>Psychodidae</taxon>
        <taxon>Lutzomyia</taxon>
        <taxon>Lutzomyia</taxon>
    </lineage>
</organism>
<dbReference type="Pfam" id="PF00089">
    <property type="entry name" value="Trypsin"/>
    <property type="match status" value="1"/>
</dbReference>
<keyword evidence="3" id="KW-0378">Hydrolase</keyword>
<reference evidence="8" key="3">
    <citation type="submission" date="2020-05" db="UniProtKB">
        <authorList>
            <consortium name="EnsemblMetazoa"/>
        </authorList>
    </citation>
    <scope>IDENTIFICATION</scope>
    <source>
        <strain evidence="8">Jacobina</strain>
    </source>
</reference>
<dbReference type="GO" id="GO:0004252">
    <property type="term" value="F:serine-type endopeptidase activity"/>
    <property type="evidence" value="ECO:0007669"/>
    <property type="project" value="InterPro"/>
</dbReference>
<evidence type="ECO:0000256" key="2">
    <source>
        <dbReference type="ARBA" id="ARBA00024195"/>
    </source>
</evidence>
<dbReference type="InterPro" id="IPR001314">
    <property type="entry name" value="Peptidase_S1A"/>
</dbReference>
<keyword evidence="3 7" id="KW-0645">Protease</keyword>
<protein>
    <submittedName>
        <fullName evidence="7">Putative trypsin-like serine protease</fullName>
    </submittedName>
</protein>
<dbReference type="PANTHER" id="PTHR24252:SF20">
    <property type="entry name" value="LOW QUALITY PROTEIN: TRANSMEMBRANE PROTEASE SERINE 6"/>
    <property type="match status" value="1"/>
</dbReference>
<evidence type="ECO:0000256" key="5">
    <source>
        <dbReference type="SAM" id="SignalP"/>
    </source>
</evidence>
<dbReference type="EMBL" id="AJWK01017608">
    <property type="status" value="NOT_ANNOTATED_CDS"/>
    <property type="molecule type" value="Genomic_DNA"/>
</dbReference>
<name>A0A1B0CLT2_LUTLO</name>
<reference evidence="7" key="2">
    <citation type="journal article" date="2020" name="BMC">
        <title>Leishmania infection induces a limited differential gene expression in the sand fly midgut.</title>
        <authorList>
            <person name="Coutinho-Abreu I.V."/>
            <person name="Serafim T.D."/>
            <person name="Meneses C."/>
            <person name="Kamhawi S."/>
            <person name="Oliveira F."/>
            <person name="Valenzuela J.G."/>
        </authorList>
    </citation>
    <scope>NUCLEOTIDE SEQUENCE</scope>
    <source>
        <strain evidence="7">Jacobina</strain>
        <tissue evidence="7">Midgut</tissue>
    </source>
</reference>
<dbReference type="InterPro" id="IPR001254">
    <property type="entry name" value="Trypsin_dom"/>
</dbReference>
<keyword evidence="3" id="KW-0720">Serine protease</keyword>
<feature type="region of interest" description="Disordered" evidence="4">
    <location>
        <begin position="123"/>
        <end position="148"/>
    </location>
</feature>
<dbReference type="EMBL" id="AJWK01017607">
    <property type="status" value="NOT_ANNOTATED_CDS"/>
    <property type="molecule type" value="Genomic_DNA"/>
</dbReference>
<feature type="chain" id="PRO_5044555487" evidence="5">
    <location>
        <begin position="22"/>
        <end position="765"/>
    </location>
</feature>
<dbReference type="PROSITE" id="PS00135">
    <property type="entry name" value="TRYPSIN_SER"/>
    <property type="match status" value="1"/>
</dbReference>
<dbReference type="GO" id="GO:0006508">
    <property type="term" value="P:proteolysis"/>
    <property type="evidence" value="ECO:0007669"/>
    <property type="project" value="UniProtKB-KW"/>
</dbReference>
<dbReference type="InterPro" id="IPR033116">
    <property type="entry name" value="TRYPSIN_SER"/>
</dbReference>
<dbReference type="PROSITE" id="PS00134">
    <property type="entry name" value="TRYPSIN_HIS"/>
    <property type="match status" value="1"/>
</dbReference>
<dbReference type="PRINTS" id="PR00722">
    <property type="entry name" value="CHYMOTRYPSIN"/>
</dbReference>
<evidence type="ECO:0000256" key="1">
    <source>
        <dbReference type="ARBA" id="ARBA00023157"/>
    </source>
</evidence>
<dbReference type="VEuPathDB" id="VectorBase:LLOJ005569"/>
<comment type="similarity">
    <text evidence="2">Belongs to the peptidase S1 family. CLIP subfamily.</text>
</comment>
<dbReference type="InterPro" id="IPR009003">
    <property type="entry name" value="Peptidase_S1_PA"/>
</dbReference>
<evidence type="ECO:0000256" key="3">
    <source>
        <dbReference type="RuleBase" id="RU363034"/>
    </source>
</evidence>
<dbReference type="VEuPathDB" id="VectorBase:LLONM1_007389"/>
<evidence type="ECO:0000259" key="6">
    <source>
        <dbReference type="PROSITE" id="PS50240"/>
    </source>
</evidence>
<keyword evidence="5" id="KW-0732">Signal</keyword>
<keyword evidence="1" id="KW-1015">Disulfide bond</keyword>
<reference evidence="9" key="1">
    <citation type="submission" date="2012-05" db="EMBL/GenBank/DDBJ databases">
        <title>Whole Genome Assembly of Lutzomyia longipalpis.</title>
        <authorList>
            <person name="Richards S."/>
            <person name="Qu C."/>
            <person name="Dillon R."/>
            <person name="Worley K."/>
            <person name="Scherer S."/>
            <person name="Batterton M."/>
            <person name="Taylor A."/>
            <person name="Hawes A."/>
            <person name="Hernandez B."/>
            <person name="Kovar C."/>
            <person name="Mandapat C."/>
            <person name="Pham C."/>
            <person name="Qu C."/>
            <person name="Jing C."/>
            <person name="Bess C."/>
            <person name="Bandaranaike D."/>
            <person name="Ngo D."/>
            <person name="Ongeri F."/>
            <person name="Arias F."/>
            <person name="Lara F."/>
            <person name="Weissenberger G."/>
            <person name="Kamau G."/>
            <person name="Han H."/>
            <person name="Shen H."/>
            <person name="Dinh H."/>
            <person name="Khalil I."/>
            <person name="Jones J."/>
            <person name="Shafer J."/>
            <person name="Jayaseelan J."/>
            <person name="Quiroz J."/>
            <person name="Blankenburg K."/>
            <person name="Nguyen L."/>
            <person name="Jackson L."/>
            <person name="Francisco L."/>
            <person name="Tang L.-Y."/>
            <person name="Pu L.-L."/>
            <person name="Perales L."/>
            <person name="Lorensuhewa L."/>
            <person name="Munidasa M."/>
            <person name="Coyle M."/>
            <person name="Taylor M."/>
            <person name="Puazo M."/>
            <person name="Firestine M."/>
            <person name="Scheel M."/>
            <person name="Javaid M."/>
            <person name="Wang M."/>
            <person name="Li M."/>
            <person name="Tabassum N."/>
            <person name="Saada N."/>
            <person name="Osuji N."/>
            <person name="Aqrawi P."/>
            <person name="Fu Q."/>
            <person name="Thornton R."/>
            <person name="Raj R."/>
            <person name="Goodspeed R."/>
            <person name="Mata R."/>
            <person name="Najjar R."/>
            <person name="Gubbala S."/>
            <person name="Lee S."/>
            <person name="Denson S."/>
            <person name="Patil S."/>
            <person name="Macmil S."/>
            <person name="Qi S."/>
            <person name="Matskevitch T."/>
            <person name="Palculict T."/>
            <person name="Mathew T."/>
            <person name="Vee V."/>
            <person name="Velamala V."/>
            <person name="Korchina V."/>
            <person name="Cai W."/>
            <person name="Liu W."/>
            <person name="Dai W."/>
            <person name="Zou X."/>
            <person name="Zhu Y."/>
            <person name="Zhang Y."/>
            <person name="Wu Y.-Q."/>
            <person name="Xin Y."/>
            <person name="Nazarath L."/>
            <person name="Kovar C."/>
            <person name="Han Y."/>
            <person name="Muzny D."/>
            <person name="Gibbs R."/>
        </authorList>
    </citation>
    <scope>NUCLEOTIDE SEQUENCE [LARGE SCALE GENOMIC DNA]</scope>
    <source>
        <strain evidence="9">Jacobina</strain>
    </source>
</reference>
<dbReference type="EMBL" id="AJWK01017606">
    <property type="status" value="NOT_ANNOTATED_CDS"/>
    <property type="molecule type" value="Genomic_DNA"/>
</dbReference>
<dbReference type="PANTHER" id="PTHR24252">
    <property type="entry name" value="ACROSIN-RELATED"/>
    <property type="match status" value="1"/>
</dbReference>
<evidence type="ECO:0000256" key="4">
    <source>
        <dbReference type="SAM" id="MobiDB-lite"/>
    </source>
</evidence>
<dbReference type="CDD" id="cd00190">
    <property type="entry name" value="Tryp_SPc"/>
    <property type="match status" value="1"/>
</dbReference>
<dbReference type="PROSITE" id="PS50240">
    <property type="entry name" value="TRYPSIN_DOM"/>
    <property type="match status" value="1"/>
</dbReference>
<accession>A0A1B0CLT2</accession>
<feature type="signal peptide" evidence="5">
    <location>
        <begin position="1"/>
        <end position="21"/>
    </location>
</feature>